<proteinExistence type="predicted"/>
<reference evidence="2" key="1">
    <citation type="journal article" date="2019" name="Int. J. Syst. Evol. Microbiol.">
        <title>The Global Catalogue of Microorganisms (GCM) 10K type strain sequencing project: providing services to taxonomists for standard genome sequencing and annotation.</title>
        <authorList>
            <consortium name="The Broad Institute Genomics Platform"/>
            <consortium name="The Broad Institute Genome Sequencing Center for Infectious Disease"/>
            <person name="Wu L."/>
            <person name="Ma J."/>
        </authorList>
    </citation>
    <scope>NUCLEOTIDE SEQUENCE [LARGE SCALE GENOMIC DNA]</scope>
    <source>
        <strain evidence="2">CGMCC 4.5581</strain>
    </source>
</reference>
<organism evidence="1 2">
    <name type="scientific">Modestobacter marinus</name>
    <dbReference type="NCBI Taxonomy" id="477641"/>
    <lineage>
        <taxon>Bacteria</taxon>
        <taxon>Bacillati</taxon>
        <taxon>Actinomycetota</taxon>
        <taxon>Actinomycetes</taxon>
        <taxon>Geodermatophilales</taxon>
        <taxon>Geodermatophilaceae</taxon>
        <taxon>Modestobacter</taxon>
    </lineage>
</organism>
<name>A0ABQ2G7G1_9ACTN</name>
<dbReference type="InterPro" id="IPR029060">
    <property type="entry name" value="PIN-like_dom_sf"/>
</dbReference>
<dbReference type="EMBL" id="BMMI01000008">
    <property type="protein sequence ID" value="GGL79045.1"/>
    <property type="molecule type" value="Genomic_DNA"/>
</dbReference>
<comment type="caution">
    <text evidence="1">The sequence shown here is derived from an EMBL/GenBank/DDBJ whole genome shotgun (WGS) entry which is preliminary data.</text>
</comment>
<sequence>MTLVLDAGGLSGLAGQRARLIALRDRGLWPAEVPAPVLTEALTGDHRRDFHVNRLLRACLVRPADEVTARSAARLRTATGRAATISATDAIVAAHAAGRPEPIVLTSDPGDIGALVQHAERRVTVVPV</sequence>
<accession>A0ABQ2G7G1</accession>
<evidence type="ECO:0000313" key="1">
    <source>
        <dbReference type="EMBL" id="GGL79045.1"/>
    </source>
</evidence>
<gene>
    <name evidence="1" type="ORF">GCM10011589_38990</name>
</gene>
<protein>
    <recommendedName>
        <fullName evidence="3">PIN domain-containing protein</fullName>
    </recommendedName>
</protein>
<dbReference type="Gene3D" id="3.40.50.1010">
    <property type="entry name" value="5'-nuclease"/>
    <property type="match status" value="1"/>
</dbReference>
<evidence type="ECO:0000313" key="2">
    <source>
        <dbReference type="Proteomes" id="UP000648663"/>
    </source>
</evidence>
<evidence type="ECO:0008006" key="3">
    <source>
        <dbReference type="Google" id="ProtNLM"/>
    </source>
</evidence>
<keyword evidence="2" id="KW-1185">Reference proteome</keyword>
<dbReference type="Proteomes" id="UP000648663">
    <property type="component" value="Unassembled WGS sequence"/>
</dbReference>
<dbReference type="SUPFAM" id="SSF88723">
    <property type="entry name" value="PIN domain-like"/>
    <property type="match status" value="1"/>
</dbReference>